<organism evidence="2 3">
    <name type="scientific">Promicromonospora aerolata</name>
    <dbReference type="NCBI Taxonomy" id="195749"/>
    <lineage>
        <taxon>Bacteria</taxon>
        <taxon>Bacillati</taxon>
        <taxon>Actinomycetota</taxon>
        <taxon>Actinomycetes</taxon>
        <taxon>Micrococcales</taxon>
        <taxon>Promicromonosporaceae</taxon>
        <taxon>Promicromonospora</taxon>
    </lineage>
</organism>
<sequence>MTTAAHELEQHLLGRETVEKSSLENAILAYLSGTDPDTAAQSAGVSIDHLARAADRYRAAGLATLAPTVGWAQINVEFTNYAEAEDAFRKGLWPTLQSQPWWFVRKTPCWRLRYPATHGVPDGLRAALEEMTQGGVLRRWDEAIYEPETTAFGGPDGIEAVHELHRADAAGLFAYLDAAAVPTYDGPGRSVASLMVLSHLMRAAGLEWTEQGDVWARVESQRPPAPITADQAAALATNAREPLAADLTVLIENDPRFTGLSTWATGMHTAGNRLVELHRSGGLQTGLREVLARAVIFCWNRVGFTAEQQAVWAHAARLAIMD</sequence>
<dbReference type="EMBL" id="JBHUHF010000001">
    <property type="protein sequence ID" value="MFD2024059.1"/>
    <property type="molecule type" value="Genomic_DNA"/>
</dbReference>
<evidence type="ECO:0000259" key="1">
    <source>
        <dbReference type="Pfam" id="PF14028"/>
    </source>
</evidence>
<gene>
    <name evidence="2" type="ORF">ACFSL2_00890</name>
</gene>
<evidence type="ECO:0000313" key="3">
    <source>
        <dbReference type="Proteomes" id="UP001597338"/>
    </source>
</evidence>
<name>A0ABW4V0J1_9MICO</name>
<dbReference type="InterPro" id="IPR023809">
    <property type="entry name" value="Thiopep_bacteriocin_synth_dom"/>
</dbReference>
<evidence type="ECO:0000313" key="2">
    <source>
        <dbReference type="EMBL" id="MFD2024059.1"/>
    </source>
</evidence>
<dbReference type="NCBIfam" id="TIGR03891">
    <property type="entry name" value="thiopep_ocin"/>
    <property type="match status" value="1"/>
</dbReference>
<comment type="caution">
    <text evidence="2">The sequence shown here is derived from an EMBL/GenBank/DDBJ whole genome shotgun (WGS) entry which is preliminary data.</text>
</comment>
<dbReference type="Proteomes" id="UP001597338">
    <property type="component" value="Unassembled WGS sequence"/>
</dbReference>
<feature type="domain" description="Thiopeptide-type bacteriocin biosynthesis" evidence="1">
    <location>
        <begin position="89"/>
        <end position="318"/>
    </location>
</feature>
<proteinExistence type="predicted"/>
<protein>
    <submittedName>
        <fullName evidence="2">Thiopeptide-type bacteriocin biosynthesis protein</fullName>
    </submittedName>
</protein>
<keyword evidence="3" id="KW-1185">Reference proteome</keyword>
<dbReference type="Pfam" id="PF14028">
    <property type="entry name" value="Lant_dehydr_C"/>
    <property type="match status" value="1"/>
</dbReference>
<accession>A0ABW4V0J1</accession>
<reference evidence="3" key="1">
    <citation type="journal article" date="2019" name="Int. J. Syst. Evol. Microbiol.">
        <title>The Global Catalogue of Microorganisms (GCM) 10K type strain sequencing project: providing services to taxonomists for standard genome sequencing and annotation.</title>
        <authorList>
            <consortium name="The Broad Institute Genomics Platform"/>
            <consortium name="The Broad Institute Genome Sequencing Center for Infectious Disease"/>
            <person name="Wu L."/>
            <person name="Ma J."/>
        </authorList>
    </citation>
    <scope>NUCLEOTIDE SEQUENCE [LARGE SCALE GENOMIC DNA]</scope>
    <source>
        <strain evidence="3">CCM 7043</strain>
    </source>
</reference>
<dbReference type="RefSeq" id="WP_377196036.1">
    <property type="nucleotide sequence ID" value="NZ_JBHUHF010000001.1"/>
</dbReference>